<evidence type="ECO:0000256" key="2">
    <source>
        <dbReference type="ARBA" id="ARBA00022692"/>
    </source>
</evidence>
<evidence type="ECO:0000313" key="6">
    <source>
        <dbReference type="EMBL" id="KIL35512.1"/>
    </source>
</evidence>
<dbReference type="InterPro" id="IPR007300">
    <property type="entry name" value="CidB/LrgB"/>
</dbReference>
<feature type="transmembrane region" description="Helical" evidence="5">
    <location>
        <begin position="94"/>
        <end position="117"/>
    </location>
</feature>
<dbReference type="PANTHER" id="PTHR30249:SF0">
    <property type="entry name" value="PLASTIDAL GLYCOLATE_GLYCERATE TRANSLOCATOR 1, CHLOROPLASTIC"/>
    <property type="match status" value="1"/>
</dbReference>
<name>A0ABR5A3I5_9BACL</name>
<keyword evidence="2 5" id="KW-0812">Transmembrane</keyword>
<dbReference type="PANTHER" id="PTHR30249">
    <property type="entry name" value="PUTATIVE SEROTONIN TRANSPORTER"/>
    <property type="match status" value="1"/>
</dbReference>
<accession>A0ABR5A3I5</accession>
<protein>
    <submittedName>
        <fullName evidence="6">LrgB</fullName>
    </submittedName>
</protein>
<gene>
    <name evidence="6" type="ORF">SD71_13490</name>
</gene>
<comment type="caution">
    <text evidence="6">The sequence shown here is derived from an EMBL/GenBank/DDBJ whole genome shotgun (WGS) entry which is preliminary data.</text>
</comment>
<evidence type="ECO:0000256" key="5">
    <source>
        <dbReference type="SAM" id="Phobius"/>
    </source>
</evidence>
<dbReference type="Pfam" id="PF04172">
    <property type="entry name" value="LrgB"/>
    <property type="match status" value="1"/>
</dbReference>
<evidence type="ECO:0000256" key="3">
    <source>
        <dbReference type="ARBA" id="ARBA00022989"/>
    </source>
</evidence>
<sequence length="230" mass="24303">MPGVEEFYRQPLFGIAITVMLYAAALRLNKRLNWLNPLLVAAGGLIVLLLICDIPYEDYKVGGDVVTFFLGPATVALAVPLYKSARKMKGRLRAIVLGSVIGCITGLLSACLLVWSLHGSRDILLSMLPKSVTSPVAIEVARQIGGIPELGGVFAVLTGLFGSIAGPWLLNKTGVHSDIAIGTSMGTAAHGIGTARILRDSELQGGISGFAMGLSCIITPILCIPIYFLR</sequence>
<dbReference type="RefSeq" id="WP_041064023.1">
    <property type="nucleotide sequence ID" value="NZ_JXAL01000021.1"/>
</dbReference>
<evidence type="ECO:0000256" key="1">
    <source>
        <dbReference type="ARBA" id="ARBA00004141"/>
    </source>
</evidence>
<feature type="transmembrane region" description="Helical" evidence="5">
    <location>
        <begin position="12"/>
        <end position="28"/>
    </location>
</feature>
<proteinExistence type="predicted"/>
<feature type="transmembrane region" description="Helical" evidence="5">
    <location>
        <begin position="35"/>
        <end position="56"/>
    </location>
</feature>
<evidence type="ECO:0000313" key="7">
    <source>
        <dbReference type="Proteomes" id="UP000054526"/>
    </source>
</evidence>
<keyword evidence="4 5" id="KW-0472">Membrane</keyword>
<feature type="transmembrane region" description="Helical" evidence="5">
    <location>
        <begin position="62"/>
        <end position="82"/>
    </location>
</feature>
<reference evidence="6 7" key="1">
    <citation type="submission" date="2014-12" db="EMBL/GenBank/DDBJ databases">
        <title>Draft genome sequence of Cohnella kolymensis strain B-2846.</title>
        <authorList>
            <person name="Karlyshev A.V."/>
            <person name="Kudryashova E.B."/>
        </authorList>
    </citation>
    <scope>NUCLEOTIDE SEQUENCE [LARGE SCALE GENOMIC DNA]</scope>
    <source>
        <strain evidence="6 7">VKM B-2846</strain>
    </source>
</reference>
<keyword evidence="3 5" id="KW-1133">Transmembrane helix</keyword>
<feature type="transmembrane region" description="Helical" evidence="5">
    <location>
        <begin position="210"/>
        <end position="229"/>
    </location>
</feature>
<evidence type="ECO:0000256" key="4">
    <source>
        <dbReference type="ARBA" id="ARBA00023136"/>
    </source>
</evidence>
<comment type="subcellular location">
    <subcellularLocation>
        <location evidence="1">Membrane</location>
        <topology evidence="1">Multi-pass membrane protein</topology>
    </subcellularLocation>
</comment>
<keyword evidence="7" id="KW-1185">Reference proteome</keyword>
<dbReference type="EMBL" id="JXAL01000021">
    <property type="protein sequence ID" value="KIL35512.1"/>
    <property type="molecule type" value="Genomic_DNA"/>
</dbReference>
<organism evidence="6 7">
    <name type="scientific">Cohnella kolymensis</name>
    <dbReference type="NCBI Taxonomy" id="1590652"/>
    <lineage>
        <taxon>Bacteria</taxon>
        <taxon>Bacillati</taxon>
        <taxon>Bacillota</taxon>
        <taxon>Bacilli</taxon>
        <taxon>Bacillales</taxon>
        <taxon>Paenibacillaceae</taxon>
        <taxon>Cohnella</taxon>
    </lineage>
</organism>
<dbReference type="Proteomes" id="UP000054526">
    <property type="component" value="Unassembled WGS sequence"/>
</dbReference>